<dbReference type="EMBL" id="BSDE01000003">
    <property type="protein sequence ID" value="GLH73545.1"/>
    <property type="molecule type" value="Genomic_DNA"/>
</dbReference>
<evidence type="ECO:0000256" key="1">
    <source>
        <dbReference type="SAM" id="SignalP"/>
    </source>
</evidence>
<evidence type="ECO:0000313" key="3">
    <source>
        <dbReference type="Proteomes" id="UP001165069"/>
    </source>
</evidence>
<sequence>MASITRMTKLLTLALAAGLGLSAQTSPWDASFKFAGGHIDGNATKILNNNEILNTFCGSVEVTYRLDKTSVLAFDLGYRFFPGKEVTLSYIPSTLPASSTVTGLARKDESKGIQASALYRKAAFMDGMSWQAGLRINRNEVTQTDTGSTLTTNAAAAITRVDTIVSSTRKSTFAIGVLGGIHQQFNEKFAGELNLYTTGMESPTSGKKSGMVAEMVFGIRF</sequence>
<feature type="signal peptide" evidence="1">
    <location>
        <begin position="1"/>
        <end position="25"/>
    </location>
</feature>
<accession>A0ABQ5QGN1</accession>
<protein>
    <recommendedName>
        <fullName evidence="4">Outer membrane protein beta-barrel domain-containing protein</fullName>
    </recommendedName>
</protein>
<keyword evidence="3" id="KW-1185">Reference proteome</keyword>
<evidence type="ECO:0008006" key="4">
    <source>
        <dbReference type="Google" id="ProtNLM"/>
    </source>
</evidence>
<gene>
    <name evidence="2" type="ORF">GETHLI_20470</name>
</gene>
<organism evidence="2 3">
    <name type="scientific">Geothrix limicola</name>
    <dbReference type="NCBI Taxonomy" id="2927978"/>
    <lineage>
        <taxon>Bacteria</taxon>
        <taxon>Pseudomonadati</taxon>
        <taxon>Acidobacteriota</taxon>
        <taxon>Holophagae</taxon>
        <taxon>Holophagales</taxon>
        <taxon>Holophagaceae</taxon>
        <taxon>Geothrix</taxon>
    </lineage>
</organism>
<reference evidence="2 3" key="1">
    <citation type="journal article" date="2023" name="Antonie Van Leeuwenhoek">
        <title>Mesoterricola silvestris gen. nov., sp. nov., Mesoterricola sediminis sp. nov., Geothrix oryzae sp. nov., Geothrix edaphica sp. nov., Geothrix rubra sp. nov., and Geothrix limicola sp. nov., six novel members of Acidobacteriota isolated from soils.</title>
        <authorList>
            <person name="Itoh H."/>
            <person name="Sugisawa Y."/>
            <person name="Mise K."/>
            <person name="Xu Z."/>
            <person name="Kuniyasu M."/>
            <person name="Ushijima N."/>
            <person name="Kawano K."/>
            <person name="Kobayashi E."/>
            <person name="Shiratori Y."/>
            <person name="Masuda Y."/>
            <person name="Senoo K."/>
        </authorList>
    </citation>
    <scope>NUCLEOTIDE SEQUENCE [LARGE SCALE GENOMIC DNA]</scope>
    <source>
        <strain evidence="2 3">Red804</strain>
    </source>
</reference>
<evidence type="ECO:0000313" key="2">
    <source>
        <dbReference type="EMBL" id="GLH73545.1"/>
    </source>
</evidence>
<name>A0ABQ5QGN1_9BACT</name>
<keyword evidence="1" id="KW-0732">Signal</keyword>
<feature type="chain" id="PRO_5045362023" description="Outer membrane protein beta-barrel domain-containing protein" evidence="1">
    <location>
        <begin position="26"/>
        <end position="221"/>
    </location>
</feature>
<comment type="caution">
    <text evidence="2">The sequence shown here is derived from an EMBL/GenBank/DDBJ whole genome shotgun (WGS) entry which is preliminary data.</text>
</comment>
<proteinExistence type="predicted"/>
<dbReference type="Proteomes" id="UP001165069">
    <property type="component" value="Unassembled WGS sequence"/>
</dbReference>